<feature type="domain" description="DinB-like" evidence="1">
    <location>
        <begin position="10"/>
        <end position="146"/>
    </location>
</feature>
<dbReference type="InterPro" id="IPR024775">
    <property type="entry name" value="DinB-like"/>
</dbReference>
<dbReference type="SUPFAM" id="SSF109854">
    <property type="entry name" value="DinB/YfiT-like putative metalloenzymes"/>
    <property type="match status" value="1"/>
</dbReference>
<dbReference type="Pfam" id="PF12867">
    <property type="entry name" value="DinB_2"/>
    <property type="match status" value="1"/>
</dbReference>
<keyword evidence="3" id="KW-1185">Reference proteome</keyword>
<dbReference type="InterPro" id="IPR034660">
    <property type="entry name" value="DinB/YfiT-like"/>
</dbReference>
<gene>
    <name evidence="2" type="ORF">J2Z79_002128</name>
</gene>
<evidence type="ECO:0000313" key="2">
    <source>
        <dbReference type="EMBL" id="MBP2018713.1"/>
    </source>
</evidence>
<dbReference type="Proteomes" id="UP001519289">
    <property type="component" value="Unassembled WGS sequence"/>
</dbReference>
<reference evidence="2 3" key="1">
    <citation type="submission" date="2021-03" db="EMBL/GenBank/DDBJ databases">
        <title>Genomic Encyclopedia of Type Strains, Phase IV (KMG-IV): sequencing the most valuable type-strain genomes for metagenomic binning, comparative biology and taxonomic classification.</title>
        <authorList>
            <person name="Goeker M."/>
        </authorList>
    </citation>
    <scope>NUCLEOTIDE SEQUENCE [LARGE SCALE GENOMIC DNA]</scope>
    <source>
        <strain evidence="2 3">DSM 27138</strain>
    </source>
</reference>
<dbReference type="Gene3D" id="1.20.120.450">
    <property type="entry name" value="dinb family like domain"/>
    <property type="match status" value="1"/>
</dbReference>
<comment type="caution">
    <text evidence="2">The sequence shown here is derived from an EMBL/GenBank/DDBJ whole genome shotgun (WGS) entry which is preliminary data.</text>
</comment>
<evidence type="ECO:0000313" key="3">
    <source>
        <dbReference type="Proteomes" id="UP001519289"/>
    </source>
</evidence>
<organism evidence="2 3">
    <name type="scientific">Symbiobacterium terraclitae</name>
    <dbReference type="NCBI Taxonomy" id="557451"/>
    <lineage>
        <taxon>Bacteria</taxon>
        <taxon>Bacillati</taxon>
        <taxon>Bacillota</taxon>
        <taxon>Clostridia</taxon>
        <taxon>Eubacteriales</taxon>
        <taxon>Symbiobacteriaceae</taxon>
        <taxon>Symbiobacterium</taxon>
    </lineage>
</organism>
<dbReference type="EMBL" id="JAGGLG010000016">
    <property type="protein sequence ID" value="MBP2018713.1"/>
    <property type="molecule type" value="Genomic_DNA"/>
</dbReference>
<accession>A0ABS4JT58</accession>
<evidence type="ECO:0000259" key="1">
    <source>
        <dbReference type="Pfam" id="PF12867"/>
    </source>
</evidence>
<protein>
    <recommendedName>
        <fullName evidence="1">DinB-like domain-containing protein</fullName>
    </recommendedName>
</protein>
<proteinExistence type="predicted"/>
<name>A0ABS4JT58_9FIRM</name>
<dbReference type="RefSeq" id="WP_209466836.1">
    <property type="nucleotide sequence ID" value="NZ_JAGGLG010000016.1"/>
</dbReference>
<sequence length="155" mass="17445">MQVLELLNRYEAGPALLRESLAGLSADELRYKYDPAKWSAKEIAIHVADMEVAATFRMKRVIAEPGARYPGVDQDLWAANLGYQERDVEPSLRLLEALRAEMAAILRSLPPEVWNQSGVHDRAGEQTLADLVVAYTEHLEKHVGQIRAIRERLGK</sequence>